<keyword evidence="4" id="KW-1185">Reference proteome</keyword>
<sequence>MVLLSLGRLFLLLSACALLLAYARPTFRDRLDAIKANHHHSVAHTHPADKHTKAHVSKDQGKLETGSDSAENDDDAASSDNDEGATNSDNDDGATSSGDESNGANAPTGAGGGPNIRSAAEFAPKLIAYVKSKNLKFVTVSECLGVDAYKSTPIQL</sequence>
<feature type="chain" id="PRO_5007899676" evidence="2">
    <location>
        <begin position="24"/>
        <end position="156"/>
    </location>
</feature>
<protein>
    <submittedName>
        <fullName evidence="3">Uncharacterized protein</fullName>
    </submittedName>
</protein>
<feature type="compositionally biased region" description="Basic and acidic residues" evidence="1">
    <location>
        <begin position="46"/>
        <end position="62"/>
    </location>
</feature>
<feature type="region of interest" description="Disordered" evidence="1">
    <location>
        <begin position="40"/>
        <end position="114"/>
    </location>
</feature>
<dbReference type="EMBL" id="LT554016">
    <property type="protein sequence ID" value="SAM02892.1"/>
    <property type="molecule type" value="Genomic_DNA"/>
</dbReference>
<evidence type="ECO:0000313" key="3">
    <source>
        <dbReference type="EMBL" id="SAM02892.1"/>
    </source>
</evidence>
<evidence type="ECO:0000313" key="4">
    <source>
        <dbReference type="Proteomes" id="UP000078561"/>
    </source>
</evidence>
<evidence type="ECO:0000256" key="1">
    <source>
        <dbReference type="SAM" id="MobiDB-lite"/>
    </source>
</evidence>
<dbReference type="Proteomes" id="UP000078561">
    <property type="component" value="Unassembled WGS sequence"/>
</dbReference>
<dbReference type="InParanoid" id="A0A168PSC6"/>
<name>A0A168PSC6_ABSGL</name>
<feature type="compositionally biased region" description="Acidic residues" evidence="1">
    <location>
        <begin position="70"/>
        <end position="83"/>
    </location>
</feature>
<evidence type="ECO:0000256" key="2">
    <source>
        <dbReference type="SAM" id="SignalP"/>
    </source>
</evidence>
<dbReference type="AlphaFoldDB" id="A0A168PSC6"/>
<reference evidence="3" key="1">
    <citation type="submission" date="2016-04" db="EMBL/GenBank/DDBJ databases">
        <authorList>
            <person name="Evans L.H."/>
            <person name="Alamgir A."/>
            <person name="Owens N."/>
            <person name="Weber N.D."/>
            <person name="Virtaneva K."/>
            <person name="Barbian K."/>
            <person name="Babar A."/>
            <person name="Rosenke K."/>
        </authorList>
    </citation>
    <scope>NUCLEOTIDE SEQUENCE [LARGE SCALE GENOMIC DNA]</scope>
    <source>
        <strain evidence="3">CBS 101.48</strain>
    </source>
</reference>
<organism evidence="3">
    <name type="scientific">Absidia glauca</name>
    <name type="common">Pin mould</name>
    <dbReference type="NCBI Taxonomy" id="4829"/>
    <lineage>
        <taxon>Eukaryota</taxon>
        <taxon>Fungi</taxon>
        <taxon>Fungi incertae sedis</taxon>
        <taxon>Mucoromycota</taxon>
        <taxon>Mucoromycotina</taxon>
        <taxon>Mucoromycetes</taxon>
        <taxon>Mucorales</taxon>
        <taxon>Cunninghamellaceae</taxon>
        <taxon>Absidia</taxon>
    </lineage>
</organism>
<accession>A0A168PSC6</accession>
<gene>
    <name evidence="3" type="primary">ABSGL_08708.1 scaffold 10421</name>
</gene>
<keyword evidence="2" id="KW-0732">Signal</keyword>
<proteinExistence type="predicted"/>
<feature type="signal peptide" evidence="2">
    <location>
        <begin position="1"/>
        <end position="23"/>
    </location>
</feature>